<dbReference type="NCBIfam" id="TIGR00221">
    <property type="entry name" value="nagA"/>
    <property type="match status" value="1"/>
</dbReference>
<feature type="binding site" evidence="7">
    <location>
        <begin position="217"/>
        <end position="218"/>
    </location>
    <ligand>
        <name>substrate</name>
    </ligand>
</feature>
<feature type="active site" description="Proton donor/acceptor" evidence="6">
    <location>
        <position position="272"/>
    </location>
</feature>
<evidence type="ECO:0000256" key="2">
    <source>
        <dbReference type="ARBA" id="ARBA00022723"/>
    </source>
</evidence>
<evidence type="ECO:0000256" key="7">
    <source>
        <dbReference type="PIRSR" id="PIRSR038994-2"/>
    </source>
</evidence>
<feature type="binding site" evidence="7">
    <location>
        <begin position="308"/>
        <end position="310"/>
    </location>
    <ligand>
        <name>substrate</name>
    </ligand>
</feature>
<dbReference type="InterPro" id="IPR032466">
    <property type="entry name" value="Metal_Hydrolase"/>
</dbReference>
<dbReference type="PANTHER" id="PTHR11113:SF14">
    <property type="entry name" value="N-ACETYLGLUCOSAMINE-6-PHOSPHATE DEACETYLASE"/>
    <property type="match status" value="1"/>
</dbReference>
<evidence type="ECO:0000256" key="6">
    <source>
        <dbReference type="PIRSR" id="PIRSR038994-1"/>
    </source>
</evidence>
<dbReference type="PIRSF" id="PIRSF038994">
    <property type="entry name" value="NagA"/>
    <property type="match status" value="1"/>
</dbReference>
<dbReference type="Proteomes" id="UP001286174">
    <property type="component" value="Unassembled WGS sequence"/>
</dbReference>
<sequence length="382" mass="41474">MLIQSTHVWICGDFIPAEIEINDGKITEIYPINTKPADKDYGDLRIVPGFIDIHCHGAYGYDTNYAEPEGLKKWAKGIVHEGVTGFMSTTITELKPVLMKAVKNVAAVKKDFEAGRDGADILGIHFEGPYLDMKYKGAQPPEAIVPPSVDEFKEYQEAANGLIKIITLAPEHDPDYALTRYCSENGVVVSIGHSGATFQEAILAVANGAKSITHTYNGQSPFNHRANGVTGAALRLHDLYSEVICDCNHSTPEALNIFFTSKGKDHGIMISDALMAKGFKPGDKFMFGGHEIEIYPDGSAHLTETKGLAGSTMWMCDGLKNLVTRALVPFDAALNSCTINPATLLGLNDHIGKIAAAYDADLVVLNDDYSVEETYCKGVPQF</sequence>
<evidence type="ECO:0000259" key="9">
    <source>
        <dbReference type="Pfam" id="PF01979"/>
    </source>
</evidence>
<comment type="similarity">
    <text evidence="1 5">Belongs to the metallo-dependent hydrolases superfamily. NagA family.</text>
</comment>
<comment type="cofactor">
    <cofactor evidence="8">
        <name>a divalent metal cation</name>
        <dbReference type="ChEBI" id="CHEBI:60240"/>
    </cofactor>
    <text evidence="8">Binds 1 divalent metal cation per subunit.</text>
</comment>
<dbReference type="AlphaFoldDB" id="A0AB35U0W7"/>
<dbReference type="GO" id="GO:0008448">
    <property type="term" value="F:N-acetylglucosamine-6-phosphate deacetylase activity"/>
    <property type="evidence" value="ECO:0007669"/>
    <property type="project" value="UniProtKB-EC"/>
</dbReference>
<feature type="binding site" evidence="7">
    <location>
        <position position="138"/>
    </location>
    <ligand>
        <name>substrate</name>
    </ligand>
</feature>
<comment type="caution">
    <text evidence="10">The sequence shown here is derived from an EMBL/GenBank/DDBJ whole genome shotgun (WGS) entry which is preliminary data.</text>
</comment>
<proteinExistence type="inferred from homology"/>
<dbReference type="InterPro" id="IPR003764">
    <property type="entry name" value="GlcNAc_6-P_deAcase"/>
</dbReference>
<evidence type="ECO:0000256" key="1">
    <source>
        <dbReference type="ARBA" id="ARBA00010716"/>
    </source>
</evidence>
<organism evidence="10 11">
    <name type="scientific">Grylomicrobium aquisgranensis</name>
    <dbReference type="NCBI Taxonomy" id="2926318"/>
    <lineage>
        <taxon>Bacteria</taxon>
        <taxon>Bacillati</taxon>
        <taxon>Bacillota</taxon>
        <taxon>Erysipelotrichia</taxon>
        <taxon>Erysipelotrichales</taxon>
        <taxon>Erysipelotrichaceae</taxon>
        <taxon>Grylomicrobium</taxon>
    </lineage>
</organism>
<feature type="binding site" evidence="7">
    <location>
        <position position="225"/>
    </location>
    <ligand>
        <name>substrate</name>
    </ligand>
</feature>
<feature type="domain" description="Amidohydrolase-related" evidence="9">
    <location>
        <begin position="46"/>
        <end position="378"/>
    </location>
</feature>
<dbReference type="SUPFAM" id="SSF51556">
    <property type="entry name" value="Metallo-dependent hydrolases"/>
    <property type="match status" value="1"/>
</dbReference>
<evidence type="ECO:0000256" key="8">
    <source>
        <dbReference type="PIRSR" id="PIRSR038994-3"/>
    </source>
</evidence>
<protein>
    <submittedName>
        <fullName evidence="10">N-acetylglucosamine-6-phosphate deacetylase</fullName>
        <ecNumber evidence="10">3.5.1.25</ecNumber>
    </submittedName>
</protein>
<dbReference type="CDD" id="cd00854">
    <property type="entry name" value="NagA"/>
    <property type="match status" value="1"/>
</dbReference>
<name>A0AB35U0W7_9FIRM</name>
<evidence type="ECO:0000313" key="10">
    <source>
        <dbReference type="EMBL" id="MDX8418776.1"/>
    </source>
</evidence>
<dbReference type="PANTHER" id="PTHR11113">
    <property type="entry name" value="N-ACETYLGLUCOSAMINE-6-PHOSPHATE DEACETYLASE"/>
    <property type="match status" value="1"/>
</dbReference>
<feature type="binding site" evidence="8">
    <location>
        <position position="127"/>
    </location>
    <ligand>
        <name>Zn(2+)</name>
        <dbReference type="ChEBI" id="CHEBI:29105"/>
    </ligand>
</feature>
<dbReference type="Gene3D" id="3.20.20.140">
    <property type="entry name" value="Metal-dependent hydrolases"/>
    <property type="match status" value="1"/>
</dbReference>
<evidence type="ECO:0000313" key="11">
    <source>
        <dbReference type="Proteomes" id="UP001286174"/>
    </source>
</evidence>
<dbReference type="InterPro" id="IPR006680">
    <property type="entry name" value="Amidohydro-rel"/>
</dbReference>
<keyword evidence="2 8" id="KW-0479">Metal-binding</keyword>
<dbReference type="EMBL" id="JALBUR010000002">
    <property type="protein sequence ID" value="MDX8418776.1"/>
    <property type="molecule type" value="Genomic_DNA"/>
</dbReference>
<feature type="binding site" evidence="8">
    <location>
        <position position="193"/>
    </location>
    <ligand>
        <name>Zn(2+)</name>
        <dbReference type="ChEBI" id="CHEBI:29105"/>
    </ligand>
</feature>
<dbReference type="Pfam" id="PF01979">
    <property type="entry name" value="Amidohydro_1"/>
    <property type="match status" value="1"/>
</dbReference>
<dbReference type="SUPFAM" id="SSF51338">
    <property type="entry name" value="Composite domain of metallo-dependent hydrolases"/>
    <property type="match status" value="1"/>
</dbReference>
<dbReference type="InterPro" id="IPR011059">
    <property type="entry name" value="Metal-dep_hydrolase_composite"/>
</dbReference>
<accession>A0AB35U0W7</accession>
<feature type="binding site" evidence="8">
    <location>
        <position position="214"/>
    </location>
    <ligand>
        <name>Zn(2+)</name>
        <dbReference type="ChEBI" id="CHEBI:29105"/>
    </ligand>
</feature>
<keyword evidence="11" id="KW-1185">Reference proteome</keyword>
<dbReference type="Gene3D" id="2.30.40.10">
    <property type="entry name" value="Urease, subunit C, domain 1"/>
    <property type="match status" value="1"/>
</dbReference>
<gene>
    <name evidence="10" type="primary">nagA</name>
    <name evidence="10" type="ORF">MOZ60_01555</name>
</gene>
<dbReference type="GO" id="GO:0046872">
    <property type="term" value="F:metal ion binding"/>
    <property type="evidence" value="ECO:0007669"/>
    <property type="project" value="UniProtKB-KW"/>
</dbReference>
<evidence type="ECO:0000256" key="3">
    <source>
        <dbReference type="ARBA" id="ARBA00022801"/>
    </source>
</evidence>
<evidence type="ECO:0000256" key="5">
    <source>
        <dbReference type="PIRNR" id="PIRNR038994"/>
    </source>
</evidence>
<dbReference type="GO" id="GO:0006046">
    <property type="term" value="P:N-acetylglucosamine catabolic process"/>
    <property type="evidence" value="ECO:0007669"/>
    <property type="project" value="TreeGrafter"/>
</dbReference>
<keyword evidence="4 5" id="KW-0119">Carbohydrate metabolism</keyword>
<keyword evidence="3 5" id="KW-0378">Hydrolase</keyword>
<dbReference type="EC" id="3.5.1.25" evidence="10"/>
<evidence type="ECO:0000256" key="4">
    <source>
        <dbReference type="ARBA" id="ARBA00023277"/>
    </source>
</evidence>
<reference evidence="10 11" key="1">
    <citation type="submission" date="2022-03" db="EMBL/GenBank/DDBJ databases">
        <title>Novel taxa within the pig intestine.</title>
        <authorList>
            <person name="Wylensek D."/>
            <person name="Bishof K."/>
            <person name="Afrizal A."/>
            <person name="Clavel T."/>
        </authorList>
    </citation>
    <scope>NUCLEOTIDE SEQUENCE [LARGE SCALE GENOMIC DNA]</scope>
    <source>
        <strain evidence="10 11">CLA-KB-P133</strain>
    </source>
</reference>
<feature type="binding site" evidence="7">
    <location>
        <position position="249"/>
    </location>
    <ligand>
        <name>substrate</name>
    </ligand>
</feature>
<dbReference type="RefSeq" id="WP_370595400.1">
    <property type="nucleotide sequence ID" value="NZ_JALBUR010000002.1"/>
</dbReference>